<evidence type="ECO:0000313" key="3">
    <source>
        <dbReference type="EMBL" id="KAI9553954.1"/>
    </source>
</evidence>
<evidence type="ECO:0000256" key="1">
    <source>
        <dbReference type="SAM" id="Phobius"/>
    </source>
</evidence>
<keyword evidence="1" id="KW-1133">Transmembrane helix</keyword>
<sequence length="193" mass="19784">MKFLVILVTLVATAASQMAMPFGPYAAVSYSAPLTNVNPSVMTHAAVPLPYSGFPVSYAAAPVTYVAPGPISYQTGAKVIAKYEPCNTITHSSTLCAVASHLKSPHKMKFLAVLVALAAVFASVMAQGYNNNDNWGSSSYTAPAPAPVYPSGPAPSPYAPPAPSTYGAPAPSPYGAASSNAYRAAPAPAPGWY</sequence>
<keyword evidence="4" id="KW-1185">Reference proteome</keyword>
<keyword evidence="1" id="KW-0812">Transmembrane</keyword>
<protein>
    <submittedName>
        <fullName evidence="3">Uncharacterized protein</fullName>
    </submittedName>
</protein>
<proteinExistence type="predicted"/>
<keyword evidence="2" id="KW-0732">Signal</keyword>
<dbReference type="EMBL" id="WJBH02000008">
    <property type="protein sequence ID" value="KAI9553954.1"/>
    <property type="molecule type" value="Genomic_DNA"/>
</dbReference>
<accession>A0AAD5KJS9</accession>
<name>A0AAD5KJS9_9CRUS</name>
<evidence type="ECO:0000313" key="4">
    <source>
        <dbReference type="Proteomes" id="UP000820818"/>
    </source>
</evidence>
<dbReference type="AlphaFoldDB" id="A0AAD5KJS9"/>
<feature type="chain" id="PRO_5041951416" evidence="2">
    <location>
        <begin position="20"/>
        <end position="193"/>
    </location>
</feature>
<keyword evidence="1" id="KW-0472">Membrane</keyword>
<feature type="signal peptide" evidence="2">
    <location>
        <begin position="1"/>
        <end position="19"/>
    </location>
</feature>
<reference evidence="3 4" key="1">
    <citation type="submission" date="2022-05" db="EMBL/GenBank/DDBJ databases">
        <title>A multi-omics perspective on studying reproductive biology in Daphnia sinensis.</title>
        <authorList>
            <person name="Jia J."/>
        </authorList>
    </citation>
    <scope>NUCLEOTIDE SEQUENCE [LARGE SCALE GENOMIC DNA]</scope>
    <source>
        <strain evidence="3 4">WSL</strain>
    </source>
</reference>
<gene>
    <name evidence="3" type="ORF">GHT06_019225</name>
</gene>
<comment type="caution">
    <text evidence="3">The sequence shown here is derived from an EMBL/GenBank/DDBJ whole genome shotgun (WGS) entry which is preliminary data.</text>
</comment>
<evidence type="ECO:0000256" key="2">
    <source>
        <dbReference type="SAM" id="SignalP"/>
    </source>
</evidence>
<feature type="transmembrane region" description="Helical" evidence="1">
    <location>
        <begin position="55"/>
        <end position="73"/>
    </location>
</feature>
<organism evidence="3 4">
    <name type="scientific">Daphnia sinensis</name>
    <dbReference type="NCBI Taxonomy" id="1820382"/>
    <lineage>
        <taxon>Eukaryota</taxon>
        <taxon>Metazoa</taxon>
        <taxon>Ecdysozoa</taxon>
        <taxon>Arthropoda</taxon>
        <taxon>Crustacea</taxon>
        <taxon>Branchiopoda</taxon>
        <taxon>Diplostraca</taxon>
        <taxon>Cladocera</taxon>
        <taxon>Anomopoda</taxon>
        <taxon>Daphniidae</taxon>
        <taxon>Daphnia</taxon>
        <taxon>Daphnia similis group</taxon>
    </lineage>
</organism>
<dbReference type="Proteomes" id="UP000820818">
    <property type="component" value="Linkage Group LG8"/>
</dbReference>
<feature type="transmembrane region" description="Helical" evidence="1">
    <location>
        <begin position="110"/>
        <end position="129"/>
    </location>
</feature>